<gene>
    <name evidence="4" type="primary">SUVC07G4520</name>
    <name evidence="4" type="ORF">SUVC_07G4520</name>
</gene>
<evidence type="ECO:0000259" key="3">
    <source>
        <dbReference type="SMART" id="SM00860"/>
    </source>
</evidence>
<dbReference type="InterPro" id="IPR037883">
    <property type="entry name" value="Knr4/Smi1-like_sf"/>
</dbReference>
<dbReference type="PANTHER" id="PTHR47432:SF1">
    <property type="entry name" value="CELL WALL ASSEMBLY REGULATOR SMI1"/>
    <property type="match status" value="1"/>
</dbReference>
<dbReference type="SMART" id="SM00860">
    <property type="entry name" value="SMI1_KNR4"/>
    <property type="match status" value="1"/>
</dbReference>
<feature type="compositionally biased region" description="Basic and acidic residues" evidence="2">
    <location>
        <begin position="436"/>
        <end position="446"/>
    </location>
</feature>
<feature type="region of interest" description="Disordered" evidence="2">
    <location>
        <begin position="345"/>
        <end position="522"/>
    </location>
</feature>
<evidence type="ECO:0000256" key="1">
    <source>
        <dbReference type="ARBA" id="ARBA00005303"/>
    </source>
</evidence>
<dbReference type="InterPro" id="IPR051873">
    <property type="entry name" value="KNR4/SMI1_regulator"/>
</dbReference>
<name>A0AA35JIF8_SACUV</name>
<proteinExistence type="inferred from homology"/>
<organism evidence="4 5">
    <name type="scientific">Saccharomyces uvarum</name>
    <name type="common">Yeast</name>
    <name type="synonym">Saccharomyces bayanus var. uvarum</name>
    <dbReference type="NCBI Taxonomy" id="230603"/>
    <lineage>
        <taxon>Eukaryota</taxon>
        <taxon>Fungi</taxon>
        <taxon>Dikarya</taxon>
        <taxon>Ascomycota</taxon>
        <taxon>Saccharomycotina</taxon>
        <taxon>Saccharomycetes</taxon>
        <taxon>Saccharomycetales</taxon>
        <taxon>Saccharomycetaceae</taxon>
        <taxon>Saccharomyces</taxon>
    </lineage>
</organism>
<reference evidence="4" key="1">
    <citation type="submission" date="2022-10" db="EMBL/GenBank/DDBJ databases">
        <authorList>
            <person name="Byrne P K."/>
        </authorList>
    </citation>
    <scope>NUCLEOTIDE SEQUENCE</scope>
    <source>
        <strain evidence="4">CBS7001</strain>
    </source>
</reference>
<comment type="similarity">
    <text evidence="1">Belongs to the KNR4/SMI1 family.</text>
</comment>
<feature type="compositionally biased region" description="Acidic residues" evidence="2">
    <location>
        <begin position="447"/>
        <end position="469"/>
    </location>
</feature>
<dbReference type="Proteomes" id="UP001162090">
    <property type="component" value="Chromosome 7"/>
</dbReference>
<feature type="compositionally biased region" description="Low complexity" evidence="2">
    <location>
        <begin position="345"/>
        <end position="360"/>
    </location>
</feature>
<dbReference type="PANTHER" id="PTHR47432">
    <property type="entry name" value="CELL WALL ASSEMBLY REGULATOR SMI1"/>
    <property type="match status" value="1"/>
</dbReference>
<accession>A0AA35JIF8</accession>
<feature type="compositionally biased region" description="Polar residues" evidence="2">
    <location>
        <begin position="407"/>
        <end position="431"/>
    </location>
</feature>
<dbReference type="GO" id="GO:0043332">
    <property type="term" value="C:mating projection tip"/>
    <property type="evidence" value="ECO:0007669"/>
    <property type="project" value="TreeGrafter"/>
</dbReference>
<dbReference type="InterPro" id="IPR018958">
    <property type="entry name" value="Knr4/Smi1-like_dom"/>
</dbReference>
<dbReference type="InterPro" id="IPR009203">
    <property type="entry name" value="Knr4/Smi1"/>
</dbReference>
<dbReference type="GO" id="GO:0070880">
    <property type="term" value="P:fungal-type cell wall beta-glucan biosynthetic process"/>
    <property type="evidence" value="ECO:0007669"/>
    <property type="project" value="TreeGrafter"/>
</dbReference>
<feature type="compositionally biased region" description="Polar residues" evidence="2">
    <location>
        <begin position="40"/>
        <end position="50"/>
    </location>
</feature>
<dbReference type="PIRSF" id="PIRSF017023">
    <property type="entry name" value="KNR4"/>
    <property type="match status" value="1"/>
</dbReference>
<dbReference type="AlphaFoldDB" id="A0AA35JIF8"/>
<feature type="domain" description="Knr4/Smi1-like" evidence="3">
    <location>
        <begin position="115"/>
        <end position="287"/>
    </location>
</feature>
<evidence type="ECO:0000313" key="5">
    <source>
        <dbReference type="Proteomes" id="UP001162090"/>
    </source>
</evidence>
<feature type="compositionally biased region" description="Basic and acidic residues" evidence="2">
    <location>
        <begin position="486"/>
        <end position="522"/>
    </location>
</feature>
<dbReference type="Pfam" id="PF09346">
    <property type="entry name" value="SMI1_KNR4"/>
    <property type="match status" value="1"/>
</dbReference>
<evidence type="ECO:0000313" key="4">
    <source>
        <dbReference type="EMBL" id="CAI4063286.1"/>
    </source>
</evidence>
<evidence type="ECO:0000256" key="2">
    <source>
        <dbReference type="SAM" id="MobiDB-lite"/>
    </source>
</evidence>
<dbReference type="Gene3D" id="3.40.1580.10">
    <property type="entry name" value="SMI1/KNR4-like"/>
    <property type="match status" value="1"/>
</dbReference>
<feature type="region of interest" description="Disordered" evidence="2">
    <location>
        <begin position="23"/>
        <end position="50"/>
    </location>
</feature>
<protein>
    <recommendedName>
        <fullName evidence="3">Knr4/Smi1-like domain-containing protein</fullName>
    </recommendedName>
</protein>
<sequence>MDLFKRKVKEWVYSLSTDDHYAEYNPDQSPTFNMGKRLDSNNGQANPSQMHLNSVDEEMSMGFQNGTSSNGDINIDEFSSADSNDGVSEALLAWRHIEFWTSEHNPDLNATLSDPCTQNDITHAEEDLEVSFPSSVKASFRIHDGQEDLDSMTGTSGLFYGFELMTLDQVVAMTQAWRNVAKNLNKRSQQGLSHVKSTGSSSSMERLNSNKFKLPNIPDQKSIPPNAVEPVYAHPAWIPLISDNAGNHIGVDLAPGPNGKYAQVITFGRDFDTKFVVAGNWGEFLLLFANDLEAGNWYLVDDNDDYLSGDGELVFRDKKSNGPIQDYFEVLKRRAWVKYQENLKLQQQKPQPEPPLQQQKYVPGTQNKPEAPVKNEQPTTFGDESIKDEDIDSVNAKSIPDGELSKHATNAPNEASNSTGAETDATVTEEISQVEPETKAEQTKNEEQEEEQEEEAKVEESEDVKDEDVAEPKKNDNDNNDIDEVTTEKDEVTTEKEEEEKKEGDDDGKVRKVREEFENIAL</sequence>
<dbReference type="EMBL" id="OX365918">
    <property type="protein sequence ID" value="CAI4063286.1"/>
    <property type="molecule type" value="Genomic_DNA"/>
</dbReference>
<dbReference type="SUPFAM" id="SSF160631">
    <property type="entry name" value="SMI1/KNR4-like"/>
    <property type="match status" value="1"/>
</dbReference>